<dbReference type="STRING" id="65357.A0A024GLX9"/>
<dbReference type="PANTHER" id="PTHR28608">
    <property type="entry name" value="INTEGRATOR COMPLEX SUBUNIT 2"/>
    <property type="match status" value="1"/>
</dbReference>
<name>A0A024GLX9_9STRA</name>
<organism evidence="1 2">
    <name type="scientific">Albugo candida</name>
    <dbReference type="NCBI Taxonomy" id="65357"/>
    <lineage>
        <taxon>Eukaryota</taxon>
        <taxon>Sar</taxon>
        <taxon>Stramenopiles</taxon>
        <taxon>Oomycota</taxon>
        <taxon>Peronosporomycetes</taxon>
        <taxon>Albuginales</taxon>
        <taxon>Albuginaceae</taxon>
        <taxon>Albugo</taxon>
    </lineage>
</organism>
<reference evidence="1 2" key="1">
    <citation type="submission" date="2012-05" db="EMBL/GenBank/DDBJ databases">
        <title>Recombination and specialization in a pathogen metapopulation.</title>
        <authorList>
            <person name="Gardiner A."/>
            <person name="Kemen E."/>
            <person name="Schultz-Larsen T."/>
            <person name="MacLean D."/>
            <person name="Van Oosterhout C."/>
            <person name="Jones J.D.G."/>
        </authorList>
    </citation>
    <scope>NUCLEOTIDE SEQUENCE [LARGE SCALE GENOMIC DNA]</scope>
    <source>
        <strain evidence="1 2">Ac Nc2</strain>
    </source>
</reference>
<sequence>MEAFSNALASGQLIAFSEHLNGQHSGSEATKDTEQSYITTLYCKSSVKCIPIRHISYSQLQTAREYACVFDTLEKQLHVSQTALSDILSHPIHTSISSPSFHIEFEQMNRLERVTFILQLLHSFHTNSTFFWSQDMFSTSLYLTEITTILLLLRRNTILQKQPSYQLEEIVSFCCTLPIGSEIIMQLILNDPAVLERASTAILEMIRHPCMTQGTVSEPLFYRALRTICLRVARLPGPFFAKRILTQLDRHLDSQAIGCHTASIMMQIHCEIQALQSELAVFLVKAFRKDLNVKNGVHALIEMATQYSKNGDETCPELLDDVKMVLERVQMVLLNQCTTLAKTGNSFHRLKVMQAWIYLHTCFCPDPNTIKRLLQSLDDLTKAPSSVSERVISVAYALLLIICSSFAVEMAAYATQQQVPLEKTNITAIPIRELIATAQHDIFSLYNTRAACPALILGPILLYTKSPLAVSFLCNLIGEERFLTKALRPERLFLVGDHILKPILSEQTMVRETLTFSVEKCNVMTWNVLHRLLCERSFLRHHHPRRLEQWLVMQLQCLSLPLHPIFYSVLVEYIENYIVAFEYPISNAPLQLAILPLSNAFVMKSLGHAILANEYDPTCSVWAQGIAVLIYVLHFNQRLGQALVASTSKVTGELANAHIGGDICVAYALESNVPLRNMWRQVRLYHKDISPLLNRLILEEIAQLPEPNESIQTFDARHCGLEISHILSYLKSIGNTLRWSISKIEFVWRKCFPFAMCQRKSRTLDAVHFHLLRLYQTRVCELHPAFHFGQIVAANVLSDPQRMCCEFDATLDTKQYRKWICAPFRIFRDLHPLILESSARMELVCCLAVDIWRLASQKAQRLVFGTQHGVAHSTDEYLLLQDTLFFHAIVQCIETIQRNSTSVPETIAVTQKLIQILETICKESHACALLLCVHQQGYHRSVLPLLVRDLNAMQQMWEYWLATNSLTHFVLGADDQKPVLSLSQLHFRISVFFALCERYYNVSTSHDSVVNTVKQIVSKKLHLFVRAIVMTHDDTKAHFSSADTQLQEKGGASNVSWTMLTSLMEAAATCCRHIDFLVPFVQFLHQIKKEYALTDTEDATPERSVQFQLHALVTRSFRHMCQSTT</sequence>
<comment type="caution">
    <text evidence="1">The sequence shown here is derived from an EMBL/GenBank/DDBJ whole genome shotgun (WGS) entry which is preliminary data.</text>
</comment>
<dbReference type="EMBL" id="CAIX01000186">
    <property type="protein sequence ID" value="CCI47781.1"/>
    <property type="molecule type" value="Genomic_DNA"/>
</dbReference>
<gene>
    <name evidence="1" type="ORF">BN9_087970</name>
</gene>
<dbReference type="GO" id="GO:0032039">
    <property type="term" value="C:integrator complex"/>
    <property type="evidence" value="ECO:0007669"/>
    <property type="project" value="InterPro"/>
</dbReference>
<dbReference type="GO" id="GO:0034472">
    <property type="term" value="P:snRNA 3'-end processing"/>
    <property type="evidence" value="ECO:0007669"/>
    <property type="project" value="TreeGrafter"/>
</dbReference>
<keyword evidence="2" id="KW-1185">Reference proteome</keyword>
<evidence type="ECO:0000313" key="2">
    <source>
        <dbReference type="Proteomes" id="UP000053237"/>
    </source>
</evidence>
<accession>A0A024GLX9</accession>
<dbReference type="InterPro" id="IPR029321">
    <property type="entry name" value="INTS2"/>
</dbReference>
<dbReference type="PANTHER" id="PTHR28608:SF1">
    <property type="entry name" value="INTEGRATOR COMPLEX SUBUNIT 2"/>
    <property type="match status" value="1"/>
</dbReference>
<evidence type="ECO:0000313" key="1">
    <source>
        <dbReference type="EMBL" id="CCI47781.1"/>
    </source>
</evidence>
<protein>
    <submittedName>
        <fullName evidence="1">Uncharacterized protein</fullName>
    </submittedName>
</protein>
<dbReference type="AlphaFoldDB" id="A0A024GLX9"/>
<dbReference type="InParanoid" id="A0A024GLX9"/>
<dbReference type="Proteomes" id="UP000053237">
    <property type="component" value="Unassembled WGS sequence"/>
</dbReference>
<dbReference type="OrthoDB" id="70899at2759"/>
<proteinExistence type="predicted"/>